<keyword evidence="2" id="KW-0472">Membrane</keyword>
<protein>
    <submittedName>
        <fullName evidence="3">Uncharacterized protein</fullName>
    </submittedName>
</protein>
<dbReference type="OrthoDB" id="115858at2"/>
<dbReference type="GO" id="GO:0005884">
    <property type="term" value="C:actin filament"/>
    <property type="evidence" value="ECO:0007669"/>
    <property type="project" value="TreeGrafter"/>
</dbReference>
<organism evidence="3 4">
    <name type="scientific">Terriglobus roseus</name>
    <dbReference type="NCBI Taxonomy" id="392734"/>
    <lineage>
        <taxon>Bacteria</taxon>
        <taxon>Pseudomonadati</taxon>
        <taxon>Acidobacteriota</taxon>
        <taxon>Terriglobia</taxon>
        <taxon>Terriglobales</taxon>
        <taxon>Acidobacteriaceae</taxon>
        <taxon>Terriglobus</taxon>
    </lineage>
</organism>
<evidence type="ECO:0000313" key="4">
    <source>
        <dbReference type="Proteomes" id="UP000182409"/>
    </source>
</evidence>
<feature type="region of interest" description="Disordered" evidence="1">
    <location>
        <begin position="403"/>
        <end position="451"/>
    </location>
</feature>
<evidence type="ECO:0000256" key="1">
    <source>
        <dbReference type="SAM" id="MobiDB-lite"/>
    </source>
</evidence>
<dbReference type="PANTHER" id="PTHR45691">
    <property type="entry name" value="PROTEIN DIAPHANOUS"/>
    <property type="match status" value="1"/>
</dbReference>
<feature type="transmembrane region" description="Helical" evidence="2">
    <location>
        <begin position="55"/>
        <end position="71"/>
    </location>
</feature>
<feature type="compositionally biased region" description="Pro residues" evidence="1">
    <location>
        <begin position="36"/>
        <end position="45"/>
    </location>
</feature>
<reference evidence="3 4" key="1">
    <citation type="submission" date="2016-10" db="EMBL/GenBank/DDBJ databases">
        <authorList>
            <person name="de Groot N.N."/>
        </authorList>
    </citation>
    <scope>NUCLEOTIDE SEQUENCE [LARGE SCALE GENOMIC DNA]</scope>
    <source>
        <strain evidence="3 4">AB35.6</strain>
    </source>
</reference>
<dbReference type="Proteomes" id="UP000182409">
    <property type="component" value="Unassembled WGS sequence"/>
</dbReference>
<dbReference type="AlphaFoldDB" id="A0A1H4KUA5"/>
<evidence type="ECO:0000256" key="2">
    <source>
        <dbReference type="SAM" id="Phobius"/>
    </source>
</evidence>
<dbReference type="PANTHER" id="PTHR45691:SF6">
    <property type="entry name" value="PROTEIN DIAPHANOUS"/>
    <property type="match status" value="1"/>
</dbReference>
<keyword evidence="2" id="KW-0812">Transmembrane</keyword>
<dbReference type="GO" id="GO:0030041">
    <property type="term" value="P:actin filament polymerization"/>
    <property type="evidence" value="ECO:0007669"/>
    <property type="project" value="TreeGrafter"/>
</dbReference>
<dbReference type="RefSeq" id="WP_074652891.1">
    <property type="nucleotide sequence ID" value="NZ_FNSD01000001.1"/>
</dbReference>
<feature type="region of interest" description="Disordered" evidence="1">
    <location>
        <begin position="1"/>
        <end position="45"/>
    </location>
</feature>
<evidence type="ECO:0000313" key="3">
    <source>
        <dbReference type="EMBL" id="SEB61705.1"/>
    </source>
</evidence>
<gene>
    <name evidence="3" type="ORF">SAMN05443244_1343</name>
</gene>
<dbReference type="InterPro" id="IPR051412">
    <property type="entry name" value="Formin_Homology_Diaphanous_sf"/>
</dbReference>
<dbReference type="EMBL" id="FNSD01000001">
    <property type="protein sequence ID" value="SEB61705.1"/>
    <property type="molecule type" value="Genomic_DNA"/>
</dbReference>
<feature type="transmembrane region" description="Helical" evidence="2">
    <location>
        <begin position="305"/>
        <end position="322"/>
    </location>
</feature>
<sequence length="451" mass="47392">MSTQNPNTDPYEQHYTAPGASAAYDPATGAPYNPADVPPPPPAGYPPYGPGMPHVPNPLLAGLLGFIPGVGAMYNGQFAKGIAHIAIFAVLSSLADHVNGIFGLFVAGWIFYMVFEAYQTAVARRDGRPLPDPFGLNTIGDRFGFNSNHHPDLNNAWSQTVGKMPGAAPFVDESRVDPSGAAYYSRTDATGARATYQVDPDGSVYTSSSTAPPASGYAPPAGGYAPPASYGAPYGAPQYGVPPVPPPPPGYGIPPMPPPPPGFGGVPPVSPARGGLPTGAIWLIGLGFFALLGSLHPFAFLEGEATGGLFLIGLAVFIFWRQNSRNGMYPSGSPAARWNMLRASRSAGVVFIVGLLTLLQGLHVVAWHESWPFLLIFLGVVMVLERMSLNTMNTAAGYPGYPVAPEPPAAPPDTRAESPTEAESTSILPRYNRPNNDLSIKPDADDRGEGR</sequence>
<feature type="transmembrane region" description="Helical" evidence="2">
    <location>
        <begin position="101"/>
        <end position="118"/>
    </location>
</feature>
<name>A0A1H4KUA5_9BACT</name>
<proteinExistence type="predicted"/>
<keyword evidence="2" id="KW-1133">Transmembrane helix</keyword>
<accession>A0A1H4KUA5</accession>
<feature type="compositionally biased region" description="Polar residues" evidence="1">
    <location>
        <begin position="421"/>
        <end position="438"/>
    </location>
</feature>
<feature type="compositionally biased region" description="Basic and acidic residues" evidence="1">
    <location>
        <begin position="440"/>
        <end position="451"/>
    </location>
</feature>
<feature type="transmembrane region" description="Helical" evidence="2">
    <location>
        <begin position="280"/>
        <end position="299"/>
    </location>
</feature>
<feature type="compositionally biased region" description="Polar residues" evidence="1">
    <location>
        <begin position="1"/>
        <end position="10"/>
    </location>
</feature>
<feature type="transmembrane region" description="Helical" evidence="2">
    <location>
        <begin position="371"/>
        <end position="389"/>
    </location>
</feature>
<feature type="transmembrane region" description="Helical" evidence="2">
    <location>
        <begin position="343"/>
        <end position="365"/>
    </location>
</feature>